<keyword evidence="2" id="KW-1185">Reference proteome</keyword>
<evidence type="ECO:0000313" key="2">
    <source>
        <dbReference type="Proteomes" id="UP001162992"/>
    </source>
</evidence>
<name>A0ACC2C7A3_DIPCM</name>
<reference evidence="2" key="1">
    <citation type="journal article" date="2024" name="Proc. Natl. Acad. Sci. U.S.A.">
        <title>Extraordinary preservation of gene collinearity over three hundred million years revealed in homosporous lycophytes.</title>
        <authorList>
            <person name="Li C."/>
            <person name="Wickell D."/>
            <person name="Kuo L.Y."/>
            <person name="Chen X."/>
            <person name="Nie B."/>
            <person name="Liao X."/>
            <person name="Peng D."/>
            <person name="Ji J."/>
            <person name="Jenkins J."/>
            <person name="Williams M."/>
            <person name="Shu S."/>
            <person name="Plott C."/>
            <person name="Barry K."/>
            <person name="Rajasekar S."/>
            <person name="Grimwood J."/>
            <person name="Han X."/>
            <person name="Sun S."/>
            <person name="Hou Z."/>
            <person name="He W."/>
            <person name="Dai G."/>
            <person name="Sun C."/>
            <person name="Schmutz J."/>
            <person name="Leebens-Mack J.H."/>
            <person name="Li F.W."/>
            <person name="Wang L."/>
        </authorList>
    </citation>
    <scope>NUCLEOTIDE SEQUENCE [LARGE SCALE GENOMIC DNA]</scope>
    <source>
        <strain evidence="2">cv. PW_Plant_1</strain>
    </source>
</reference>
<proteinExistence type="predicted"/>
<dbReference type="Proteomes" id="UP001162992">
    <property type="component" value="Chromosome 11"/>
</dbReference>
<protein>
    <submittedName>
        <fullName evidence="1">Uncharacterized protein</fullName>
    </submittedName>
</protein>
<accession>A0ACC2C7A3</accession>
<dbReference type="EMBL" id="CM055102">
    <property type="protein sequence ID" value="KAJ7537874.1"/>
    <property type="molecule type" value="Genomic_DNA"/>
</dbReference>
<sequence length="385" mass="42720">MRLHSLIMGSKVGHLLPHSSDAATSRRDSDHYRPPDRTDHEERENQQNHHRRAISENARREEFRGPDTSSLSSFVLSFFSCSEAGVRCGDDQPINQKLDKGKSETLARSNSKRKFHSGRHQVAASASSQNLLKEPLENEVEKKRIISVYEDENREESDWHAVSQNDVEDIVRTDSEAHGQKPESIRVLKLPLMSETSSLLSEVLQQSILPALPTLVRDRQWTMLYSTRKHGISLLTLYRRSSILPGPCLLVTGDAKGAVLGGLLSAPLKPTPKKKYQGTSETFVFTNVSGEPVLYRPTGANRYFVLCTNDALALGGGGHFALHLDGDLLMGSSGSCATFGNTPLAHSEEFIVKDVELWGFTHSSKYVPRQASFEESKEVPGISGW</sequence>
<organism evidence="1 2">
    <name type="scientific">Diphasiastrum complanatum</name>
    <name type="common">Issler's clubmoss</name>
    <name type="synonym">Lycopodium complanatum</name>
    <dbReference type="NCBI Taxonomy" id="34168"/>
    <lineage>
        <taxon>Eukaryota</taxon>
        <taxon>Viridiplantae</taxon>
        <taxon>Streptophyta</taxon>
        <taxon>Embryophyta</taxon>
        <taxon>Tracheophyta</taxon>
        <taxon>Lycopodiopsida</taxon>
        <taxon>Lycopodiales</taxon>
        <taxon>Lycopodiaceae</taxon>
        <taxon>Lycopodioideae</taxon>
        <taxon>Diphasiastrum</taxon>
    </lineage>
</organism>
<comment type="caution">
    <text evidence="1">The sequence shown here is derived from an EMBL/GenBank/DDBJ whole genome shotgun (WGS) entry which is preliminary data.</text>
</comment>
<gene>
    <name evidence="1" type="ORF">O6H91_11G025600</name>
</gene>
<evidence type="ECO:0000313" key="1">
    <source>
        <dbReference type="EMBL" id="KAJ7537874.1"/>
    </source>
</evidence>